<keyword evidence="7" id="KW-0325">Glycoprotein</keyword>
<dbReference type="GO" id="GO:0016020">
    <property type="term" value="C:membrane"/>
    <property type="evidence" value="ECO:0007669"/>
    <property type="project" value="UniProtKB-SubCell"/>
</dbReference>
<evidence type="ECO:0000256" key="7">
    <source>
        <dbReference type="ARBA" id="ARBA00023180"/>
    </source>
</evidence>
<evidence type="ECO:0000256" key="3">
    <source>
        <dbReference type="ARBA" id="ARBA00022679"/>
    </source>
</evidence>
<sequence>MSMGGWVYGIQGWNPDLKSAFVFLENFRSGLPDGQPKFLLSLIPDYPLLNFMLNTSIYVAVSYRLFELTNTLKTAFVPSKDDKRLAHNIIAAGAISVVLYSLSLVFLQIPRMMSVIDRTVLKLEVCQLLCMEP</sequence>
<gene>
    <name evidence="10" type="ORF">IFM89_015327</name>
</gene>
<evidence type="ECO:0000259" key="9">
    <source>
        <dbReference type="Pfam" id="PF07779"/>
    </source>
</evidence>
<dbReference type="EMBL" id="JADFTS010000002">
    <property type="protein sequence ID" value="KAF9620930.1"/>
    <property type="molecule type" value="Genomic_DNA"/>
</dbReference>
<dbReference type="OrthoDB" id="1932925at2759"/>
<keyword evidence="3" id="KW-0808">Transferase</keyword>
<dbReference type="AlphaFoldDB" id="A0A835IL18"/>
<evidence type="ECO:0000256" key="5">
    <source>
        <dbReference type="ARBA" id="ARBA00022989"/>
    </source>
</evidence>
<keyword evidence="5 8" id="KW-1133">Transmembrane helix</keyword>
<evidence type="ECO:0000313" key="10">
    <source>
        <dbReference type="EMBL" id="KAF9620930.1"/>
    </source>
</evidence>
<dbReference type="InterPro" id="IPR012419">
    <property type="entry name" value="Cas1_AcylTrans_dom"/>
</dbReference>
<reference evidence="10 11" key="1">
    <citation type="submission" date="2020-10" db="EMBL/GenBank/DDBJ databases">
        <title>The Coptis chinensis genome and diversification of protoberbering-type alkaloids.</title>
        <authorList>
            <person name="Wang B."/>
            <person name="Shu S."/>
            <person name="Song C."/>
            <person name="Liu Y."/>
        </authorList>
    </citation>
    <scope>NUCLEOTIDE SEQUENCE [LARGE SCALE GENOMIC DNA]</scope>
    <source>
        <strain evidence="10">HL-2020</strain>
        <tissue evidence="10">Leaf</tissue>
    </source>
</reference>
<dbReference type="GO" id="GO:0016407">
    <property type="term" value="F:acetyltransferase activity"/>
    <property type="evidence" value="ECO:0007669"/>
    <property type="project" value="TreeGrafter"/>
</dbReference>
<evidence type="ECO:0000256" key="2">
    <source>
        <dbReference type="ARBA" id="ARBA00010666"/>
    </source>
</evidence>
<dbReference type="Pfam" id="PF07779">
    <property type="entry name" value="Cas1_AcylT"/>
    <property type="match status" value="1"/>
</dbReference>
<comment type="similarity">
    <text evidence="2">Belongs to the PC-esterase family. CASD1 subfamily.</text>
</comment>
<keyword evidence="6 8" id="KW-0472">Membrane</keyword>
<keyword evidence="4 8" id="KW-0812">Transmembrane</keyword>
<evidence type="ECO:0000313" key="11">
    <source>
        <dbReference type="Proteomes" id="UP000631114"/>
    </source>
</evidence>
<feature type="transmembrane region" description="Helical" evidence="8">
    <location>
        <begin position="86"/>
        <end position="107"/>
    </location>
</feature>
<comment type="caution">
    <text evidence="10">The sequence shown here is derived from an EMBL/GenBank/DDBJ whole genome shotgun (WGS) entry which is preliminary data.</text>
</comment>
<evidence type="ECO:0000256" key="4">
    <source>
        <dbReference type="ARBA" id="ARBA00022692"/>
    </source>
</evidence>
<dbReference type="GO" id="GO:0045492">
    <property type="term" value="P:xylan biosynthetic process"/>
    <property type="evidence" value="ECO:0007669"/>
    <property type="project" value="UniProtKB-ARBA"/>
</dbReference>
<dbReference type="GO" id="GO:0005794">
    <property type="term" value="C:Golgi apparatus"/>
    <property type="evidence" value="ECO:0007669"/>
    <property type="project" value="TreeGrafter"/>
</dbReference>
<accession>A0A835IL18</accession>
<evidence type="ECO:0000256" key="8">
    <source>
        <dbReference type="SAM" id="Phobius"/>
    </source>
</evidence>
<protein>
    <recommendedName>
        <fullName evidence="9">Cas1p 10 TM acyl transferase domain-containing protein</fullName>
    </recommendedName>
</protein>
<dbReference type="GO" id="GO:0009834">
    <property type="term" value="P:plant-type secondary cell wall biogenesis"/>
    <property type="evidence" value="ECO:0007669"/>
    <property type="project" value="TreeGrafter"/>
</dbReference>
<organism evidence="10 11">
    <name type="scientific">Coptis chinensis</name>
    <dbReference type="NCBI Taxonomy" id="261450"/>
    <lineage>
        <taxon>Eukaryota</taxon>
        <taxon>Viridiplantae</taxon>
        <taxon>Streptophyta</taxon>
        <taxon>Embryophyta</taxon>
        <taxon>Tracheophyta</taxon>
        <taxon>Spermatophyta</taxon>
        <taxon>Magnoliopsida</taxon>
        <taxon>Ranunculales</taxon>
        <taxon>Ranunculaceae</taxon>
        <taxon>Coptidoideae</taxon>
        <taxon>Coptis</taxon>
    </lineage>
</organism>
<feature type="domain" description="Cas1p 10 TM acyl transferase" evidence="9">
    <location>
        <begin position="39"/>
        <end position="85"/>
    </location>
</feature>
<keyword evidence="11" id="KW-1185">Reference proteome</keyword>
<comment type="subcellular location">
    <subcellularLocation>
        <location evidence="1">Membrane</location>
        <topology evidence="1">Multi-pass membrane protein</topology>
    </subcellularLocation>
</comment>
<dbReference type="PANTHER" id="PTHR13533:SF48">
    <property type="entry name" value="PROTEIN REDUCED WALL ACETYLATION 2"/>
    <property type="match status" value="1"/>
</dbReference>
<proteinExistence type="inferred from homology"/>
<name>A0A835IL18_9MAGN</name>
<evidence type="ECO:0000256" key="1">
    <source>
        <dbReference type="ARBA" id="ARBA00004141"/>
    </source>
</evidence>
<evidence type="ECO:0000256" key="6">
    <source>
        <dbReference type="ARBA" id="ARBA00023136"/>
    </source>
</evidence>
<dbReference type="Proteomes" id="UP000631114">
    <property type="component" value="Unassembled WGS sequence"/>
</dbReference>
<dbReference type="GO" id="GO:0010411">
    <property type="term" value="P:xyloglucan metabolic process"/>
    <property type="evidence" value="ECO:0007669"/>
    <property type="project" value="TreeGrafter"/>
</dbReference>
<dbReference type="PANTHER" id="PTHR13533">
    <property type="entry name" value="N-ACETYLNEURAMINATE 9-O-ACETYLTRANSFERASE"/>
    <property type="match status" value="1"/>
</dbReference>